<comment type="caution">
    <text evidence="2">The sequence shown here is derived from an EMBL/GenBank/DDBJ whole genome shotgun (WGS) entry which is preliminary data.</text>
</comment>
<name>A0ABW3ZSM2_9BACI</name>
<evidence type="ECO:0000313" key="2">
    <source>
        <dbReference type="EMBL" id="MFD1361386.1"/>
    </source>
</evidence>
<dbReference type="RefSeq" id="WP_382398910.1">
    <property type="nucleotide sequence ID" value="NZ_JBHTNH010000012.1"/>
</dbReference>
<dbReference type="Proteomes" id="UP001597178">
    <property type="component" value="Unassembled WGS sequence"/>
</dbReference>
<evidence type="ECO:0000313" key="3">
    <source>
        <dbReference type="Proteomes" id="UP001597178"/>
    </source>
</evidence>
<organism evidence="2 3">
    <name type="scientific">Lentibacillus salinarum</name>
    <dbReference type="NCBI Taxonomy" id="446820"/>
    <lineage>
        <taxon>Bacteria</taxon>
        <taxon>Bacillati</taxon>
        <taxon>Bacillota</taxon>
        <taxon>Bacilli</taxon>
        <taxon>Bacillales</taxon>
        <taxon>Bacillaceae</taxon>
        <taxon>Lentibacillus</taxon>
    </lineage>
</organism>
<keyword evidence="3" id="KW-1185">Reference proteome</keyword>
<feature type="signal peptide" evidence="1">
    <location>
        <begin position="1"/>
        <end position="25"/>
    </location>
</feature>
<keyword evidence="1" id="KW-0732">Signal</keyword>
<accession>A0ABW3ZSM2</accession>
<dbReference type="Gene3D" id="3.10.450.390">
    <property type="entry name" value="Protein of unknown function DUF3889"/>
    <property type="match status" value="1"/>
</dbReference>
<sequence>MRLCIMFISVVLLMTAGLGSGYAHVVDQPQQDIPSYAKWGRLAMKETKSRYPDADIIDYLHQGREDQEDATVEKFKLWLREDSREFGVFIDIAFDSETEKVRNISFEETSR</sequence>
<feature type="chain" id="PRO_5045221947" evidence="1">
    <location>
        <begin position="26"/>
        <end position="111"/>
    </location>
</feature>
<protein>
    <submittedName>
        <fullName evidence="2">YqzG/YhdC family protein</fullName>
    </submittedName>
</protein>
<gene>
    <name evidence="2" type="ORF">ACFQ4A_06865</name>
</gene>
<evidence type="ECO:0000256" key="1">
    <source>
        <dbReference type="SAM" id="SignalP"/>
    </source>
</evidence>
<reference evidence="3" key="1">
    <citation type="journal article" date="2019" name="Int. J. Syst. Evol. Microbiol.">
        <title>The Global Catalogue of Microorganisms (GCM) 10K type strain sequencing project: providing services to taxonomists for standard genome sequencing and annotation.</title>
        <authorList>
            <consortium name="The Broad Institute Genomics Platform"/>
            <consortium name="The Broad Institute Genome Sequencing Center for Infectious Disease"/>
            <person name="Wu L."/>
            <person name="Ma J."/>
        </authorList>
    </citation>
    <scope>NUCLEOTIDE SEQUENCE [LARGE SCALE GENOMIC DNA]</scope>
    <source>
        <strain evidence="3">CCUG 54822</strain>
    </source>
</reference>
<dbReference type="InterPro" id="IPR024987">
    <property type="entry name" value="DUF3889"/>
</dbReference>
<proteinExistence type="predicted"/>
<dbReference type="Pfam" id="PF13028">
    <property type="entry name" value="DUF3889"/>
    <property type="match status" value="1"/>
</dbReference>
<dbReference type="EMBL" id="JBHTNH010000012">
    <property type="protein sequence ID" value="MFD1361386.1"/>
    <property type="molecule type" value="Genomic_DNA"/>
</dbReference>